<sequence>MSEIEMFQNDKSPEAAVSSPVTTQATTAPQDPPSEPAAAPRGHRPSRAAAHPPRRRPTPSRSPSRRQPLFFTPPPKAAVRATSGRSAPYSRPGQSTTASRTGSRSSCPAKRPSASLGRALDTEAASPPPPPCSSEHQLAGDVRDRQAVASPSHRISTSTPSAEKTHPQLIPHLTPNPLPYPWPAAPPSHPSASMPPLPA</sequence>
<feature type="compositionally biased region" description="Basic residues" evidence="1">
    <location>
        <begin position="41"/>
        <end position="58"/>
    </location>
</feature>
<feature type="compositionally biased region" description="Pro residues" evidence="1">
    <location>
        <begin position="174"/>
        <end position="199"/>
    </location>
</feature>
<feature type="compositionally biased region" description="Low complexity" evidence="1">
    <location>
        <begin position="59"/>
        <end position="68"/>
    </location>
</feature>
<feature type="compositionally biased region" description="Low complexity" evidence="1">
    <location>
        <begin position="95"/>
        <end position="106"/>
    </location>
</feature>
<evidence type="ECO:0000256" key="1">
    <source>
        <dbReference type="SAM" id="MobiDB-lite"/>
    </source>
</evidence>
<keyword evidence="3" id="KW-1185">Reference proteome</keyword>
<reference evidence="2 3" key="1">
    <citation type="submission" date="2023-09" db="EMBL/GenBank/DDBJ databases">
        <authorList>
            <person name="Wang M."/>
        </authorList>
    </citation>
    <scope>NUCLEOTIDE SEQUENCE [LARGE SCALE GENOMIC DNA]</scope>
    <source>
        <strain evidence="2">GT-2023</strain>
        <tissue evidence="2">Liver</tissue>
    </source>
</reference>
<organism evidence="2 3">
    <name type="scientific">Cirrhinus molitorella</name>
    <name type="common">mud carp</name>
    <dbReference type="NCBI Taxonomy" id="172907"/>
    <lineage>
        <taxon>Eukaryota</taxon>
        <taxon>Metazoa</taxon>
        <taxon>Chordata</taxon>
        <taxon>Craniata</taxon>
        <taxon>Vertebrata</taxon>
        <taxon>Euteleostomi</taxon>
        <taxon>Actinopterygii</taxon>
        <taxon>Neopterygii</taxon>
        <taxon>Teleostei</taxon>
        <taxon>Ostariophysi</taxon>
        <taxon>Cypriniformes</taxon>
        <taxon>Cyprinidae</taxon>
        <taxon>Labeoninae</taxon>
        <taxon>Labeonini</taxon>
        <taxon>Cirrhinus</taxon>
    </lineage>
</organism>
<accession>A0ABR3LKH3</accession>
<comment type="caution">
    <text evidence="2">The sequence shown here is derived from an EMBL/GenBank/DDBJ whole genome shotgun (WGS) entry which is preliminary data.</text>
</comment>
<dbReference type="EMBL" id="JAYMGO010000021">
    <property type="protein sequence ID" value="KAL1253388.1"/>
    <property type="molecule type" value="Genomic_DNA"/>
</dbReference>
<evidence type="ECO:0000313" key="2">
    <source>
        <dbReference type="EMBL" id="KAL1253388.1"/>
    </source>
</evidence>
<feature type="compositionally biased region" description="Polar residues" evidence="1">
    <location>
        <begin position="153"/>
        <end position="162"/>
    </location>
</feature>
<protein>
    <submittedName>
        <fullName evidence="2">Uncharacterized protein</fullName>
    </submittedName>
</protein>
<proteinExistence type="predicted"/>
<name>A0ABR3LKH3_9TELE</name>
<gene>
    <name evidence="2" type="ORF">QQF64_018081</name>
</gene>
<dbReference type="Proteomes" id="UP001558613">
    <property type="component" value="Unassembled WGS sequence"/>
</dbReference>
<feature type="region of interest" description="Disordered" evidence="1">
    <location>
        <begin position="1"/>
        <end position="199"/>
    </location>
</feature>
<evidence type="ECO:0000313" key="3">
    <source>
        <dbReference type="Proteomes" id="UP001558613"/>
    </source>
</evidence>
<feature type="compositionally biased region" description="Low complexity" evidence="1">
    <location>
        <begin position="15"/>
        <end position="29"/>
    </location>
</feature>